<dbReference type="AlphaFoldDB" id="A0A7J7HW61"/>
<keyword evidence="7" id="KW-0496">Mitochondrion</keyword>
<comment type="similarity">
    <text evidence="2 10">Belongs to the mitochondrial carrier (TC 2.A.29) family.</text>
</comment>
<feature type="repeat" description="Solcar" evidence="9">
    <location>
        <begin position="10"/>
        <end position="95"/>
    </location>
</feature>
<evidence type="ECO:0000256" key="9">
    <source>
        <dbReference type="PROSITE-ProRule" id="PRU00282"/>
    </source>
</evidence>
<dbReference type="SUPFAM" id="SSF103506">
    <property type="entry name" value="Mitochondrial carrier"/>
    <property type="match status" value="1"/>
</dbReference>
<evidence type="ECO:0000313" key="12">
    <source>
        <dbReference type="Proteomes" id="UP000593564"/>
    </source>
</evidence>
<dbReference type="EMBL" id="JACBKZ010000002">
    <property type="protein sequence ID" value="KAF5957080.1"/>
    <property type="molecule type" value="Genomic_DNA"/>
</dbReference>
<evidence type="ECO:0000256" key="10">
    <source>
        <dbReference type="RuleBase" id="RU000488"/>
    </source>
</evidence>
<gene>
    <name evidence="11" type="ORF">HYC85_004305</name>
</gene>
<evidence type="ECO:0000313" key="11">
    <source>
        <dbReference type="EMBL" id="KAF5957080.1"/>
    </source>
</evidence>
<keyword evidence="4 9" id="KW-0812">Transmembrane</keyword>
<reference evidence="12" key="1">
    <citation type="journal article" date="2020" name="Nat. Commun.">
        <title>Genome assembly of wild tea tree DASZ reveals pedigree and selection history of tea varieties.</title>
        <authorList>
            <person name="Zhang W."/>
            <person name="Zhang Y."/>
            <person name="Qiu H."/>
            <person name="Guo Y."/>
            <person name="Wan H."/>
            <person name="Zhang X."/>
            <person name="Scossa F."/>
            <person name="Alseekh S."/>
            <person name="Zhang Q."/>
            <person name="Wang P."/>
            <person name="Xu L."/>
            <person name="Schmidt M.H."/>
            <person name="Jia X."/>
            <person name="Li D."/>
            <person name="Zhu A."/>
            <person name="Guo F."/>
            <person name="Chen W."/>
            <person name="Ni D."/>
            <person name="Usadel B."/>
            <person name="Fernie A.R."/>
            <person name="Wen W."/>
        </authorList>
    </citation>
    <scope>NUCLEOTIDE SEQUENCE [LARGE SCALE GENOMIC DNA]</scope>
    <source>
        <strain evidence="12">cv. G240</strain>
    </source>
</reference>
<reference evidence="11 12" key="2">
    <citation type="submission" date="2020-07" db="EMBL/GenBank/DDBJ databases">
        <title>Genome assembly of wild tea tree DASZ reveals pedigree and selection history of tea varieties.</title>
        <authorList>
            <person name="Zhang W."/>
        </authorList>
    </citation>
    <scope>NUCLEOTIDE SEQUENCE [LARGE SCALE GENOMIC DNA]</scope>
    <source>
        <strain evidence="12">cv. G240</strain>
        <tissue evidence="11">Leaf</tissue>
    </source>
</reference>
<dbReference type="Pfam" id="PF00153">
    <property type="entry name" value="Mito_carr"/>
    <property type="match status" value="1"/>
</dbReference>
<evidence type="ECO:0000256" key="7">
    <source>
        <dbReference type="ARBA" id="ARBA00023128"/>
    </source>
</evidence>
<proteinExistence type="inferred from homology"/>
<evidence type="ECO:0000256" key="3">
    <source>
        <dbReference type="ARBA" id="ARBA00022448"/>
    </source>
</evidence>
<evidence type="ECO:0000256" key="1">
    <source>
        <dbReference type="ARBA" id="ARBA00004225"/>
    </source>
</evidence>
<keyword evidence="5" id="KW-0677">Repeat</keyword>
<evidence type="ECO:0000256" key="8">
    <source>
        <dbReference type="ARBA" id="ARBA00023136"/>
    </source>
</evidence>
<dbReference type="Proteomes" id="UP000593564">
    <property type="component" value="Unassembled WGS sequence"/>
</dbReference>
<accession>A0A7J7HW61</accession>
<evidence type="ECO:0000256" key="5">
    <source>
        <dbReference type="ARBA" id="ARBA00022737"/>
    </source>
</evidence>
<evidence type="ECO:0000256" key="4">
    <source>
        <dbReference type="ARBA" id="ARBA00022692"/>
    </source>
</evidence>
<protein>
    <submittedName>
        <fullName evidence="11">Uncharacterized protein</fullName>
    </submittedName>
</protein>
<dbReference type="GO" id="GO:0022857">
    <property type="term" value="F:transmembrane transporter activity"/>
    <property type="evidence" value="ECO:0007669"/>
    <property type="project" value="TreeGrafter"/>
</dbReference>
<evidence type="ECO:0000256" key="6">
    <source>
        <dbReference type="ARBA" id="ARBA00022989"/>
    </source>
</evidence>
<dbReference type="InterPro" id="IPR018108">
    <property type="entry name" value="MCP_transmembrane"/>
</dbReference>
<keyword evidence="12" id="KW-1185">Reference proteome</keyword>
<dbReference type="PROSITE" id="PS50920">
    <property type="entry name" value="SOLCAR"/>
    <property type="match status" value="1"/>
</dbReference>
<dbReference type="InterPro" id="IPR023395">
    <property type="entry name" value="MCP_dom_sf"/>
</dbReference>
<keyword evidence="3 10" id="KW-0813">Transport</keyword>
<dbReference type="Gene3D" id="1.50.40.10">
    <property type="entry name" value="Mitochondrial carrier domain"/>
    <property type="match status" value="1"/>
</dbReference>
<keyword evidence="6" id="KW-1133">Transmembrane helix</keyword>
<organism evidence="11 12">
    <name type="scientific">Camellia sinensis</name>
    <name type="common">Tea plant</name>
    <name type="synonym">Thea sinensis</name>
    <dbReference type="NCBI Taxonomy" id="4442"/>
    <lineage>
        <taxon>Eukaryota</taxon>
        <taxon>Viridiplantae</taxon>
        <taxon>Streptophyta</taxon>
        <taxon>Embryophyta</taxon>
        <taxon>Tracheophyta</taxon>
        <taxon>Spermatophyta</taxon>
        <taxon>Magnoliopsida</taxon>
        <taxon>eudicotyledons</taxon>
        <taxon>Gunneridae</taxon>
        <taxon>Pentapetalae</taxon>
        <taxon>asterids</taxon>
        <taxon>Ericales</taxon>
        <taxon>Theaceae</taxon>
        <taxon>Camellia</taxon>
    </lineage>
</organism>
<dbReference type="PANTHER" id="PTHR45624">
    <property type="entry name" value="MITOCHONDRIAL BASIC AMINO ACIDS TRANSPORTER-RELATED"/>
    <property type="match status" value="1"/>
</dbReference>
<dbReference type="InterPro" id="IPR050567">
    <property type="entry name" value="Mitochondrial_Carrier"/>
</dbReference>
<dbReference type="PANTHER" id="PTHR45624:SF10">
    <property type="entry name" value="SLC (SOLUTE CARRIER) HOMOLOG"/>
    <property type="match status" value="1"/>
</dbReference>
<comment type="caution">
    <text evidence="11">The sequence shown here is derived from an EMBL/GenBank/DDBJ whole genome shotgun (WGS) entry which is preliminary data.</text>
</comment>
<keyword evidence="8 9" id="KW-0472">Membrane</keyword>
<sequence length="106" mass="11394">MDFWPQFVASSWGREFVAGGFGGVAGIVTGYPLDTLRIRQQQHSTSGSAFGILRRVVASDGPLALYRGMAAPLASVTFQLNTELDSVIGKSLTQFGVVCGNRKENR</sequence>
<evidence type="ECO:0000256" key="2">
    <source>
        <dbReference type="ARBA" id="ARBA00006375"/>
    </source>
</evidence>
<dbReference type="GO" id="GO:0031966">
    <property type="term" value="C:mitochondrial membrane"/>
    <property type="evidence" value="ECO:0007669"/>
    <property type="project" value="UniProtKB-SubCell"/>
</dbReference>
<name>A0A7J7HW61_CAMSI</name>
<comment type="subcellular location">
    <subcellularLocation>
        <location evidence="1">Mitochondrion membrane</location>
        <topology evidence="1">Multi-pass membrane protein</topology>
    </subcellularLocation>
</comment>